<name>A0ACA9LQF0_9GLOM</name>
<dbReference type="Proteomes" id="UP000789702">
    <property type="component" value="Unassembled WGS sequence"/>
</dbReference>
<reference evidence="1" key="1">
    <citation type="submission" date="2021-06" db="EMBL/GenBank/DDBJ databases">
        <authorList>
            <person name="Kallberg Y."/>
            <person name="Tangrot J."/>
            <person name="Rosling A."/>
        </authorList>
    </citation>
    <scope>NUCLEOTIDE SEQUENCE</scope>
    <source>
        <strain evidence="1">IL203A</strain>
    </source>
</reference>
<comment type="caution">
    <text evidence="1">The sequence shown here is derived from an EMBL/GenBank/DDBJ whole genome shotgun (WGS) entry which is preliminary data.</text>
</comment>
<dbReference type="EMBL" id="CAJVPU010004664">
    <property type="protein sequence ID" value="CAG8536368.1"/>
    <property type="molecule type" value="Genomic_DNA"/>
</dbReference>
<proteinExistence type="predicted"/>
<keyword evidence="2" id="KW-1185">Reference proteome</keyword>
<evidence type="ECO:0000313" key="2">
    <source>
        <dbReference type="Proteomes" id="UP000789702"/>
    </source>
</evidence>
<accession>A0ACA9LQF0</accession>
<sequence length="208" mass="23989">MSPITDQFSTIFEILSLSNWSKKEKNGTSKNIKDNNDKEIDNYEMKTLKKSCEENPTKTTMNNLVDLIDQTIQDYCIENNSRAFKINYYWISDFSTVLIIPLDITLKDFKIFATQQFGEKYLVPDDCVVLAHTQNFDLLRDVVRIKGATESRNAIHFVGLVVMNKIKIVSSEIAWKNCLAMNCSVIENYVELKANQRFTSEEMLVVCI</sequence>
<gene>
    <name evidence="1" type="ORF">DHETER_LOCUS4601</name>
</gene>
<organism evidence="1 2">
    <name type="scientific">Dentiscutata heterogama</name>
    <dbReference type="NCBI Taxonomy" id="1316150"/>
    <lineage>
        <taxon>Eukaryota</taxon>
        <taxon>Fungi</taxon>
        <taxon>Fungi incertae sedis</taxon>
        <taxon>Mucoromycota</taxon>
        <taxon>Glomeromycotina</taxon>
        <taxon>Glomeromycetes</taxon>
        <taxon>Diversisporales</taxon>
        <taxon>Gigasporaceae</taxon>
        <taxon>Dentiscutata</taxon>
    </lineage>
</organism>
<evidence type="ECO:0000313" key="1">
    <source>
        <dbReference type="EMBL" id="CAG8536368.1"/>
    </source>
</evidence>
<protein>
    <submittedName>
        <fullName evidence="1">5522_t:CDS:1</fullName>
    </submittedName>
</protein>